<evidence type="ECO:0000313" key="1">
    <source>
        <dbReference type="EMBL" id="TYL36771.1"/>
    </source>
</evidence>
<reference evidence="1" key="1">
    <citation type="submission" date="2017-11" db="EMBL/GenBank/DDBJ databases">
        <authorList>
            <person name="Kajale S.C."/>
            <person name="Sharma A."/>
        </authorList>
    </citation>
    <scope>NUCLEOTIDE SEQUENCE</scope>
    <source>
        <strain evidence="1">LS1_42</strain>
    </source>
</reference>
<name>A0A8J8TNK7_9EURY</name>
<evidence type="ECO:0000313" key="2">
    <source>
        <dbReference type="Proteomes" id="UP000766904"/>
    </source>
</evidence>
<gene>
    <name evidence="1" type="ORF">CV102_21095</name>
</gene>
<dbReference type="EMBL" id="PHNJ01000015">
    <property type="protein sequence ID" value="TYL36771.1"/>
    <property type="molecule type" value="Genomic_DNA"/>
</dbReference>
<protein>
    <submittedName>
        <fullName evidence="1">Uncharacterized protein</fullName>
    </submittedName>
</protein>
<dbReference type="Proteomes" id="UP000766904">
    <property type="component" value="Unassembled WGS sequence"/>
</dbReference>
<proteinExistence type="predicted"/>
<keyword evidence="2" id="KW-1185">Reference proteome</keyword>
<dbReference type="RefSeq" id="WP_148859972.1">
    <property type="nucleotide sequence ID" value="NZ_PHNJ01000015.1"/>
</dbReference>
<dbReference type="AlphaFoldDB" id="A0A8J8TNK7"/>
<organism evidence="1 2">
    <name type="scientific">Natronococcus pandeyae</name>
    <dbReference type="NCBI Taxonomy" id="2055836"/>
    <lineage>
        <taxon>Archaea</taxon>
        <taxon>Methanobacteriati</taxon>
        <taxon>Methanobacteriota</taxon>
        <taxon>Stenosarchaea group</taxon>
        <taxon>Halobacteria</taxon>
        <taxon>Halobacteriales</taxon>
        <taxon>Natrialbaceae</taxon>
        <taxon>Natronococcus</taxon>
    </lineage>
</organism>
<dbReference type="OrthoDB" id="204721at2157"/>
<accession>A0A8J8TNK7</accession>
<sequence>MSDTTFAVHLVDGRVEVYETVTVLEDNDGDWIRCLRSEPSPREKLPETTKYYRCEDVARIERTDRNGSSQIVDRDQLEFKNALENVLSK</sequence>
<comment type="caution">
    <text evidence="1">The sequence shown here is derived from an EMBL/GenBank/DDBJ whole genome shotgun (WGS) entry which is preliminary data.</text>
</comment>